<sequence length="114" mass="12908">LVRVSKHLGQKSHQIKRPSSVRKPFDREISGKYGGKEEEEGKDTARSIDFESASICSCSCYQLPSPETDLRQRYSIRNNHLEHSDIQSPRQSVMFEEQSPGASTGNRPIRTTIC</sequence>
<feature type="region of interest" description="Disordered" evidence="1">
    <location>
        <begin position="1"/>
        <end position="46"/>
    </location>
</feature>
<evidence type="ECO:0000313" key="3">
    <source>
        <dbReference type="Proteomes" id="UP000276991"/>
    </source>
</evidence>
<dbReference type="OrthoDB" id="10449297at2759"/>
<name>A0A498SSQ4_ACAVI</name>
<organism evidence="2 3">
    <name type="scientific">Acanthocheilonema viteae</name>
    <name type="common">Filarial nematode worm</name>
    <name type="synonym">Dipetalonema viteae</name>
    <dbReference type="NCBI Taxonomy" id="6277"/>
    <lineage>
        <taxon>Eukaryota</taxon>
        <taxon>Metazoa</taxon>
        <taxon>Ecdysozoa</taxon>
        <taxon>Nematoda</taxon>
        <taxon>Chromadorea</taxon>
        <taxon>Rhabditida</taxon>
        <taxon>Spirurina</taxon>
        <taxon>Spiruromorpha</taxon>
        <taxon>Filarioidea</taxon>
        <taxon>Onchocercidae</taxon>
        <taxon>Acanthocheilonema</taxon>
    </lineage>
</organism>
<feature type="non-terminal residue" evidence="2">
    <location>
        <position position="1"/>
    </location>
</feature>
<accession>A0A498SSQ4</accession>
<reference evidence="2 3" key="1">
    <citation type="submission" date="2018-08" db="EMBL/GenBank/DDBJ databases">
        <authorList>
            <person name="Laetsch R D."/>
            <person name="Stevens L."/>
            <person name="Kumar S."/>
            <person name="Blaxter L. M."/>
        </authorList>
    </citation>
    <scope>NUCLEOTIDE SEQUENCE [LARGE SCALE GENOMIC DNA]</scope>
</reference>
<proteinExistence type="predicted"/>
<keyword evidence="3" id="KW-1185">Reference proteome</keyword>
<feature type="compositionally biased region" description="Basic and acidic residues" evidence="1">
    <location>
        <begin position="23"/>
        <end position="36"/>
    </location>
</feature>
<dbReference type="AlphaFoldDB" id="A0A498SSQ4"/>
<feature type="compositionally biased region" description="Basic residues" evidence="1">
    <location>
        <begin position="1"/>
        <end position="20"/>
    </location>
</feature>
<protein>
    <submittedName>
        <fullName evidence="2">Uncharacterized protein</fullName>
    </submittedName>
</protein>
<dbReference type="STRING" id="6277.A0A498SSQ4"/>
<dbReference type="Proteomes" id="UP000276991">
    <property type="component" value="Unassembled WGS sequence"/>
</dbReference>
<evidence type="ECO:0000313" key="2">
    <source>
        <dbReference type="EMBL" id="VBB35351.1"/>
    </source>
</evidence>
<feature type="region of interest" description="Disordered" evidence="1">
    <location>
        <begin position="82"/>
        <end position="114"/>
    </location>
</feature>
<dbReference type="EMBL" id="UPTC01005643">
    <property type="protein sequence ID" value="VBB35351.1"/>
    <property type="molecule type" value="Genomic_DNA"/>
</dbReference>
<gene>
    <name evidence="2" type="ORF">NAV_LOCUS10142</name>
</gene>
<evidence type="ECO:0000256" key="1">
    <source>
        <dbReference type="SAM" id="MobiDB-lite"/>
    </source>
</evidence>